<accession>A0A1G5S3H4</accession>
<gene>
    <name evidence="1" type="ORF">SAMN03080599_02486</name>
</gene>
<evidence type="ECO:0000313" key="1">
    <source>
        <dbReference type="EMBL" id="SCZ80866.1"/>
    </source>
</evidence>
<evidence type="ECO:0008006" key="3">
    <source>
        <dbReference type="Google" id="ProtNLM"/>
    </source>
</evidence>
<sequence length="441" mass="50979">MLKIAVIGPEQSLLSIQDAVEDQTFDCQFQYYPYETLEEILELFKKHSSNWDGIIFSGALSYEFFTEHIQITNLPLNYLEIDPHYFFGQLLKFLTEHPDSNLSRIYIDFIGAFNEFLGLNDFITPEQFPISPKSFIYNDTLYEITLEDIKRHWLDRKIDIVFTRITNNISKFIELGIPYVHIYPSPKSIRETFQRAIDEMTLFYLEHNQLAVAHIDLMFNESTKSDFRLAEYFEVTMHKHLVDFRIQHTMNFNIQKLTYGYEISFSKSEIGSPQDHFSFPLLKHLEAHYPEAFNMGIGIGSSIEEGRLHAIEALTDAKHFGVRCGFLVDQNNRAWGPIGQKNCIEYRPLPDQIETLSKTLSISTKNLERLIAYSKKVPVMTSDQVAESLNITIRSANRILSRLAAGNILLIEEGAAETAGAGRPTKRYTFDKEKIKTLMNH</sequence>
<protein>
    <recommendedName>
        <fullName evidence="3">Transcriptional regulator</fullName>
    </recommendedName>
</protein>
<dbReference type="RefSeq" id="WP_092591986.1">
    <property type="nucleotide sequence ID" value="NZ_FMWL01000015.1"/>
</dbReference>
<dbReference type="STRING" id="1120920.SAMN03080599_02486"/>
<dbReference type="Proteomes" id="UP000199208">
    <property type="component" value="Unassembled WGS sequence"/>
</dbReference>
<evidence type="ECO:0000313" key="2">
    <source>
        <dbReference type="Proteomes" id="UP000199208"/>
    </source>
</evidence>
<proteinExistence type="predicted"/>
<name>A0A1G5S3H4_9FIRM</name>
<dbReference type="AlphaFoldDB" id="A0A1G5S3H4"/>
<dbReference type="EMBL" id="FMWL01000015">
    <property type="protein sequence ID" value="SCZ80866.1"/>
    <property type="molecule type" value="Genomic_DNA"/>
</dbReference>
<dbReference type="OrthoDB" id="4986073at2"/>
<reference evidence="1 2" key="1">
    <citation type="submission" date="2016-10" db="EMBL/GenBank/DDBJ databases">
        <authorList>
            <person name="de Groot N.N."/>
        </authorList>
    </citation>
    <scope>NUCLEOTIDE SEQUENCE [LARGE SCALE GENOMIC DNA]</scope>
    <source>
        <strain evidence="1 2">DSM 2784</strain>
    </source>
</reference>
<keyword evidence="2" id="KW-1185">Reference proteome</keyword>
<organism evidence="1 2">
    <name type="scientific">Acidaminobacter hydrogenoformans DSM 2784</name>
    <dbReference type="NCBI Taxonomy" id="1120920"/>
    <lineage>
        <taxon>Bacteria</taxon>
        <taxon>Bacillati</taxon>
        <taxon>Bacillota</taxon>
        <taxon>Clostridia</taxon>
        <taxon>Peptostreptococcales</taxon>
        <taxon>Acidaminobacteraceae</taxon>
        <taxon>Acidaminobacter</taxon>
    </lineage>
</organism>